<organism evidence="2 3">
    <name type="scientific">Syntrophomonas wolfei</name>
    <dbReference type="NCBI Taxonomy" id="863"/>
    <lineage>
        <taxon>Bacteria</taxon>
        <taxon>Bacillati</taxon>
        <taxon>Bacillota</taxon>
        <taxon>Clostridia</taxon>
        <taxon>Eubacteriales</taxon>
        <taxon>Syntrophomonadaceae</taxon>
        <taxon>Syntrophomonas</taxon>
    </lineage>
</organism>
<proteinExistence type="predicted"/>
<dbReference type="PANTHER" id="PTHR30135:SF3">
    <property type="entry name" value="GLUCONEOGENESIS FACTOR-RELATED"/>
    <property type="match status" value="1"/>
</dbReference>
<reference evidence="2 3" key="1">
    <citation type="journal article" date="2018" name="Nat. Biotechnol.">
        <title>A standardized bacterial taxonomy based on genome phylogeny substantially revises the tree of life.</title>
        <authorList>
            <person name="Parks D.H."/>
            <person name="Chuvochina M."/>
            <person name="Waite D.W."/>
            <person name="Rinke C."/>
            <person name="Skarshewski A."/>
            <person name="Chaumeil P.A."/>
            <person name="Hugenholtz P."/>
        </authorList>
    </citation>
    <scope>NUCLEOTIDE SEQUENCE [LARGE SCALE GENOMIC DNA]</scope>
    <source>
        <strain evidence="2">UBA10948</strain>
    </source>
</reference>
<gene>
    <name evidence="2" type="ORF">DDZ44_05600</name>
</gene>
<dbReference type="AlphaFoldDB" id="A0A354YW19"/>
<dbReference type="Gene3D" id="3.40.50.10680">
    <property type="entry name" value="CofD-like domains"/>
    <property type="match status" value="1"/>
</dbReference>
<evidence type="ECO:0000313" key="3">
    <source>
        <dbReference type="Proteomes" id="UP000263273"/>
    </source>
</evidence>
<evidence type="ECO:0000256" key="1">
    <source>
        <dbReference type="ARBA" id="ARBA00022490"/>
    </source>
</evidence>
<keyword evidence="1" id="KW-0963">Cytoplasm</keyword>
<dbReference type="InterPro" id="IPR010119">
    <property type="entry name" value="Gluconeogen_factor"/>
</dbReference>
<dbReference type="Pfam" id="PF01933">
    <property type="entry name" value="CofD"/>
    <property type="match status" value="1"/>
</dbReference>
<dbReference type="InterPro" id="IPR002882">
    <property type="entry name" value="CofD"/>
</dbReference>
<comment type="caution">
    <text evidence="2">The sequence shown here is derived from an EMBL/GenBank/DDBJ whole genome shotgun (WGS) entry which is preliminary data.</text>
</comment>
<accession>A0A354YW19</accession>
<name>A0A354YW19_9FIRM</name>
<dbReference type="SUPFAM" id="SSF142338">
    <property type="entry name" value="CofD-like"/>
    <property type="match status" value="1"/>
</dbReference>
<dbReference type="Proteomes" id="UP000263273">
    <property type="component" value="Unassembled WGS sequence"/>
</dbReference>
<dbReference type="GO" id="GO:0043743">
    <property type="term" value="F:LPPG:FO 2-phospho-L-lactate transferase activity"/>
    <property type="evidence" value="ECO:0007669"/>
    <property type="project" value="InterPro"/>
</dbReference>
<sequence>VLGPGSLYSSIIPNLLVEGIGFALARSKARKVYVSNIMTEHGETDSFTAADHLRVIMRYLPESVVEYVIVNNGVIDEGILKRYRGEQAVPVLSNRPVIEAMGIKLIEADLVSDSDLAWHDSEKLARVIMNL</sequence>
<feature type="non-terminal residue" evidence="2">
    <location>
        <position position="1"/>
    </location>
</feature>
<evidence type="ECO:0008006" key="4">
    <source>
        <dbReference type="Google" id="ProtNLM"/>
    </source>
</evidence>
<dbReference type="InterPro" id="IPR038136">
    <property type="entry name" value="CofD-like_dom_sf"/>
</dbReference>
<protein>
    <recommendedName>
        <fullName evidence="4">YvcK family protein</fullName>
    </recommendedName>
</protein>
<evidence type="ECO:0000313" key="2">
    <source>
        <dbReference type="EMBL" id="HBK53389.1"/>
    </source>
</evidence>
<dbReference type="EMBL" id="DNZF01000121">
    <property type="protein sequence ID" value="HBK53389.1"/>
    <property type="molecule type" value="Genomic_DNA"/>
</dbReference>
<dbReference type="PANTHER" id="PTHR30135">
    <property type="entry name" value="UNCHARACTERIZED PROTEIN YVCK-RELATED"/>
    <property type="match status" value="1"/>
</dbReference>